<dbReference type="Proteomes" id="UP001594351">
    <property type="component" value="Unassembled WGS sequence"/>
</dbReference>
<accession>A0ABV6YZU7</accession>
<dbReference type="InterPro" id="IPR029063">
    <property type="entry name" value="SAM-dependent_MTases_sf"/>
</dbReference>
<evidence type="ECO:0000256" key="4">
    <source>
        <dbReference type="ARBA" id="ARBA00025707"/>
    </source>
</evidence>
<evidence type="ECO:0000256" key="5">
    <source>
        <dbReference type="ARBA" id="ARBA00047622"/>
    </source>
</evidence>
<dbReference type="Pfam" id="PF13649">
    <property type="entry name" value="Methyltransf_25"/>
    <property type="match status" value="1"/>
</dbReference>
<dbReference type="Gene3D" id="3.40.50.150">
    <property type="entry name" value="Vaccinia Virus protein VP39"/>
    <property type="match status" value="1"/>
</dbReference>
<evidence type="ECO:0000313" key="8">
    <source>
        <dbReference type="Proteomes" id="UP001594351"/>
    </source>
</evidence>
<comment type="pathway">
    <text evidence="4">Phospholipid metabolism.</text>
</comment>
<dbReference type="GO" id="GO:0008168">
    <property type="term" value="F:methyltransferase activity"/>
    <property type="evidence" value="ECO:0007669"/>
    <property type="project" value="UniProtKB-KW"/>
</dbReference>
<feature type="domain" description="Methyltransferase" evidence="6">
    <location>
        <begin position="141"/>
        <end position="236"/>
    </location>
</feature>
<dbReference type="PANTHER" id="PTHR44307">
    <property type="entry name" value="PHOSPHOETHANOLAMINE METHYLTRANSFERASE"/>
    <property type="match status" value="1"/>
</dbReference>
<proteinExistence type="predicted"/>
<dbReference type="PANTHER" id="PTHR44307:SF2">
    <property type="entry name" value="PHOSPHOETHANOLAMINE METHYLTRANSFERASE ISOFORM X1"/>
    <property type="match status" value="1"/>
</dbReference>
<protein>
    <submittedName>
        <fullName evidence="7">Class I SAM-dependent methyltransferase</fullName>
        <ecNumber evidence="7">2.1.1.-</ecNumber>
    </submittedName>
</protein>
<dbReference type="SUPFAM" id="SSF53335">
    <property type="entry name" value="S-adenosyl-L-methionine-dependent methyltransferases"/>
    <property type="match status" value="1"/>
</dbReference>
<keyword evidence="8" id="KW-1185">Reference proteome</keyword>
<dbReference type="EC" id="2.1.1.-" evidence="7"/>
<comment type="catalytic activity">
    <reaction evidence="5">
        <text>phosphoethanolamine + S-adenosyl-L-methionine = N-methylethanolamine phosphate + S-adenosyl-L-homocysteine + H(+)</text>
        <dbReference type="Rhea" id="RHEA:20365"/>
        <dbReference type="ChEBI" id="CHEBI:15378"/>
        <dbReference type="ChEBI" id="CHEBI:57781"/>
        <dbReference type="ChEBI" id="CHEBI:57856"/>
        <dbReference type="ChEBI" id="CHEBI:58190"/>
        <dbReference type="ChEBI" id="CHEBI:59789"/>
        <dbReference type="EC" id="2.1.1.103"/>
    </reaction>
    <physiologicalReaction direction="left-to-right" evidence="5">
        <dbReference type="Rhea" id="RHEA:20366"/>
    </physiologicalReaction>
</comment>
<name>A0ABV6YZU7_UNCC1</name>
<evidence type="ECO:0000259" key="6">
    <source>
        <dbReference type="Pfam" id="PF13649"/>
    </source>
</evidence>
<comment type="pathway">
    <text evidence="1">Lipid metabolism.</text>
</comment>
<reference evidence="7 8" key="1">
    <citation type="submission" date="2024-09" db="EMBL/GenBank/DDBJ databases">
        <title>Laminarin stimulates single cell rates of sulfate reduction while oxygen inhibits transcriptomic activity in coastal marine sediment.</title>
        <authorList>
            <person name="Lindsay M."/>
            <person name="Orcutt B."/>
            <person name="Emerson D."/>
            <person name="Stepanauskas R."/>
            <person name="D'Angelo T."/>
        </authorList>
    </citation>
    <scope>NUCLEOTIDE SEQUENCE [LARGE SCALE GENOMIC DNA]</scope>
    <source>
        <strain evidence="7">SAG AM-311-K15</strain>
    </source>
</reference>
<organism evidence="7 8">
    <name type="scientific">candidate division CSSED10-310 bacterium</name>
    <dbReference type="NCBI Taxonomy" id="2855610"/>
    <lineage>
        <taxon>Bacteria</taxon>
        <taxon>Bacteria division CSSED10-310</taxon>
    </lineage>
</organism>
<evidence type="ECO:0000313" key="7">
    <source>
        <dbReference type="EMBL" id="MFC1851726.1"/>
    </source>
</evidence>
<dbReference type="InterPro" id="IPR041698">
    <property type="entry name" value="Methyltransf_25"/>
</dbReference>
<evidence type="ECO:0000256" key="3">
    <source>
        <dbReference type="ARBA" id="ARBA00022679"/>
    </source>
</evidence>
<evidence type="ECO:0000256" key="1">
    <source>
        <dbReference type="ARBA" id="ARBA00005189"/>
    </source>
</evidence>
<keyword evidence="2 7" id="KW-0489">Methyltransferase</keyword>
<comment type="caution">
    <text evidence="7">The sequence shown here is derived from an EMBL/GenBank/DDBJ whole genome shotgun (WGS) entry which is preliminary data.</text>
</comment>
<dbReference type="GO" id="GO:0032259">
    <property type="term" value="P:methylation"/>
    <property type="evidence" value="ECO:0007669"/>
    <property type="project" value="UniProtKB-KW"/>
</dbReference>
<sequence length="330" mass="37884">MNNNLDHDEIGFLLILDRMLMSKKLLLTQHIKQIMELKIPALLDNYNALLLSLADKGLLRDKGDILELTETGTSILSSITKEHCLHVFFYNAYYQAVLNSEAHALFCEKVYGRNLAQHGMVDLEQLDILFNEINIEKSHSVLDFGCGDGRITEYISDNTNTLGTGIDIAPRAIQLALERTAHKRDRLRFFCVDVEKNIGSFPEEIFDDIIALDSIFFVQNLPPVVKKLVQHLKPGGSIALFYWYPRVGKEPFQADQTRLGKALSDLDLKYSTRDLSDLNTKHWLNKKKILLELQNMFYQEGNEFLFKNRIAECDGGLENIHRHLFLIKKD</sequence>
<keyword evidence="3 7" id="KW-0808">Transferase</keyword>
<gene>
    <name evidence="7" type="ORF">ACFL27_16165</name>
</gene>
<evidence type="ECO:0000256" key="2">
    <source>
        <dbReference type="ARBA" id="ARBA00022603"/>
    </source>
</evidence>
<dbReference type="EMBL" id="JBHPBY010000219">
    <property type="protein sequence ID" value="MFC1851726.1"/>
    <property type="molecule type" value="Genomic_DNA"/>
</dbReference>
<dbReference type="CDD" id="cd02440">
    <property type="entry name" value="AdoMet_MTases"/>
    <property type="match status" value="1"/>
</dbReference>